<keyword evidence="2" id="KW-0067">ATP-binding</keyword>
<protein>
    <recommendedName>
        <fullName evidence="5">Dephospho-CoA kinase</fullName>
    </recommendedName>
</protein>
<dbReference type="NCBIfam" id="TIGR00152">
    <property type="entry name" value="dephospho-CoA kinase"/>
    <property type="match status" value="1"/>
</dbReference>
<dbReference type="PROSITE" id="PS51219">
    <property type="entry name" value="DPCK"/>
    <property type="match status" value="1"/>
</dbReference>
<dbReference type="HAMAP" id="MF_00376">
    <property type="entry name" value="Dephospho_CoA_kinase"/>
    <property type="match status" value="1"/>
</dbReference>
<comment type="caution">
    <text evidence="3">The sequence shown here is derived from an EMBL/GenBank/DDBJ whole genome shotgun (WGS) entry which is preliminary data.</text>
</comment>
<dbReference type="InterPro" id="IPR027417">
    <property type="entry name" value="P-loop_NTPase"/>
</dbReference>
<evidence type="ECO:0000313" key="4">
    <source>
        <dbReference type="Proteomes" id="UP001314263"/>
    </source>
</evidence>
<name>A0AAV1HTC4_9CHLO</name>
<dbReference type="Gene3D" id="3.40.50.300">
    <property type="entry name" value="P-loop containing nucleotide triphosphate hydrolases"/>
    <property type="match status" value="1"/>
</dbReference>
<evidence type="ECO:0008006" key="5">
    <source>
        <dbReference type="Google" id="ProtNLM"/>
    </source>
</evidence>
<proteinExistence type="inferred from homology"/>
<sequence>MADHHLPLLLGLTGSIGMGKSTVSNIFRGLGVPVFDADQAVHAMYSQGGQAVEPIGASFPEAVVEGAVDRPKLSKLVLGNKDAMKLLESIAHPLVYSQRRRWLQQHVDEGRHSILVLDIPLLYETDAAGNVDAVAVVSAPEAVQVERVLKRPGMTEERLRSIMGRQVPDAEKRRRAQFVIDTGCSLEETQEHVLSLIGGLSGRQGHAVLRHLNPQPEQDSSKTSKM</sequence>
<dbReference type="GO" id="GO:0004140">
    <property type="term" value="F:dephospho-CoA kinase activity"/>
    <property type="evidence" value="ECO:0007669"/>
    <property type="project" value="InterPro"/>
</dbReference>
<dbReference type="EMBL" id="CAUYUE010000001">
    <property type="protein sequence ID" value="CAK0734861.1"/>
    <property type="molecule type" value="Genomic_DNA"/>
</dbReference>
<evidence type="ECO:0000256" key="1">
    <source>
        <dbReference type="ARBA" id="ARBA00022741"/>
    </source>
</evidence>
<dbReference type="SUPFAM" id="SSF52540">
    <property type="entry name" value="P-loop containing nucleoside triphosphate hydrolases"/>
    <property type="match status" value="1"/>
</dbReference>
<keyword evidence="4" id="KW-1185">Reference proteome</keyword>
<keyword evidence="1" id="KW-0547">Nucleotide-binding</keyword>
<accession>A0AAV1HTC4</accession>
<dbReference type="GO" id="GO:0005524">
    <property type="term" value="F:ATP binding"/>
    <property type="evidence" value="ECO:0007669"/>
    <property type="project" value="UniProtKB-KW"/>
</dbReference>
<dbReference type="Proteomes" id="UP001314263">
    <property type="component" value="Unassembled WGS sequence"/>
</dbReference>
<dbReference type="CDD" id="cd02022">
    <property type="entry name" value="DPCK"/>
    <property type="match status" value="1"/>
</dbReference>
<dbReference type="InterPro" id="IPR001977">
    <property type="entry name" value="Depp_CoAkinase"/>
</dbReference>
<dbReference type="AlphaFoldDB" id="A0AAV1HTC4"/>
<organism evidence="3 4">
    <name type="scientific">Coccomyxa viridis</name>
    <dbReference type="NCBI Taxonomy" id="1274662"/>
    <lineage>
        <taxon>Eukaryota</taxon>
        <taxon>Viridiplantae</taxon>
        <taxon>Chlorophyta</taxon>
        <taxon>core chlorophytes</taxon>
        <taxon>Trebouxiophyceae</taxon>
        <taxon>Trebouxiophyceae incertae sedis</taxon>
        <taxon>Coccomyxaceae</taxon>
        <taxon>Coccomyxa</taxon>
    </lineage>
</organism>
<evidence type="ECO:0000256" key="2">
    <source>
        <dbReference type="ARBA" id="ARBA00022840"/>
    </source>
</evidence>
<dbReference type="PANTHER" id="PTHR10695">
    <property type="entry name" value="DEPHOSPHO-COA KINASE-RELATED"/>
    <property type="match status" value="1"/>
</dbReference>
<gene>
    <name evidence="3" type="ORF">CVIRNUC_000494</name>
</gene>
<dbReference type="GO" id="GO:0015937">
    <property type="term" value="P:coenzyme A biosynthetic process"/>
    <property type="evidence" value="ECO:0007669"/>
    <property type="project" value="InterPro"/>
</dbReference>
<reference evidence="3 4" key="1">
    <citation type="submission" date="2023-10" db="EMBL/GenBank/DDBJ databases">
        <authorList>
            <person name="Maclean D."/>
            <person name="Macfadyen A."/>
        </authorList>
    </citation>
    <scope>NUCLEOTIDE SEQUENCE [LARGE SCALE GENOMIC DNA]</scope>
</reference>
<dbReference type="PANTHER" id="PTHR10695:SF46">
    <property type="entry name" value="BIFUNCTIONAL COENZYME A SYNTHASE-RELATED"/>
    <property type="match status" value="1"/>
</dbReference>
<dbReference type="Pfam" id="PF01121">
    <property type="entry name" value="CoaE"/>
    <property type="match status" value="1"/>
</dbReference>
<evidence type="ECO:0000313" key="3">
    <source>
        <dbReference type="EMBL" id="CAK0734861.1"/>
    </source>
</evidence>